<dbReference type="Pfam" id="PF10545">
    <property type="entry name" value="MADF_DNA_bdg"/>
    <property type="match status" value="1"/>
</dbReference>
<dbReference type="InterPro" id="IPR006578">
    <property type="entry name" value="MADF-dom"/>
</dbReference>
<sequence>MSSPNLPKMNNYQLIQNIKIRRALWDKTLWDRIDTPAREVIWEDVAEQMKSTKEIVKARWKNLRDSYRKLLLRVVDNPQILGTLKWRYFQHMDFIKDIVLCTKSKVLDISLKGSEIVSIEPDYSVTFEGTLESSESGEDPLSITNEFQTESEVKIEKGVKRKAPNSETGSTLSSFHLADVDTEMENKELEEKLTTNYPNDDDLQFLLSLYPHFKQVSMTRKLPLRMKIERIIHEELYDAHGDSSTFAFKI</sequence>
<keyword evidence="1" id="KW-0539">Nucleus</keyword>
<dbReference type="Pfam" id="PF02944">
    <property type="entry name" value="BESS"/>
    <property type="match status" value="1"/>
</dbReference>
<dbReference type="GO" id="GO:0006357">
    <property type="term" value="P:regulation of transcription by RNA polymerase II"/>
    <property type="evidence" value="ECO:0007669"/>
    <property type="project" value="TreeGrafter"/>
</dbReference>
<comment type="caution">
    <text evidence="4">The sequence shown here is derived from an EMBL/GenBank/DDBJ whole genome shotgun (WGS) entry which is preliminary data.</text>
</comment>
<evidence type="ECO:0000259" key="2">
    <source>
        <dbReference type="PROSITE" id="PS51029"/>
    </source>
</evidence>
<dbReference type="PANTHER" id="PTHR12243">
    <property type="entry name" value="MADF DOMAIN TRANSCRIPTION FACTOR"/>
    <property type="match status" value="1"/>
</dbReference>
<evidence type="ECO:0000259" key="3">
    <source>
        <dbReference type="PROSITE" id="PS51031"/>
    </source>
</evidence>
<dbReference type="AlphaFoldDB" id="A0AAN7ZSR0"/>
<gene>
    <name evidence="4" type="ORF">RI129_002133</name>
</gene>
<proteinExistence type="predicted"/>
<evidence type="ECO:0000313" key="5">
    <source>
        <dbReference type="Proteomes" id="UP001329430"/>
    </source>
</evidence>
<organism evidence="4 5">
    <name type="scientific">Pyrocoelia pectoralis</name>
    <dbReference type="NCBI Taxonomy" id="417401"/>
    <lineage>
        <taxon>Eukaryota</taxon>
        <taxon>Metazoa</taxon>
        <taxon>Ecdysozoa</taxon>
        <taxon>Arthropoda</taxon>
        <taxon>Hexapoda</taxon>
        <taxon>Insecta</taxon>
        <taxon>Pterygota</taxon>
        <taxon>Neoptera</taxon>
        <taxon>Endopterygota</taxon>
        <taxon>Coleoptera</taxon>
        <taxon>Polyphaga</taxon>
        <taxon>Elateriformia</taxon>
        <taxon>Elateroidea</taxon>
        <taxon>Lampyridae</taxon>
        <taxon>Lampyrinae</taxon>
        <taxon>Pyrocoelia</taxon>
    </lineage>
</organism>
<keyword evidence="5" id="KW-1185">Reference proteome</keyword>
<reference evidence="4 5" key="1">
    <citation type="journal article" date="2024" name="Insects">
        <title>An Improved Chromosome-Level Genome Assembly of the Firefly Pyrocoelia pectoralis.</title>
        <authorList>
            <person name="Fu X."/>
            <person name="Meyer-Rochow V.B."/>
            <person name="Ballantyne L."/>
            <person name="Zhu X."/>
        </authorList>
    </citation>
    <scope>NUCLEOTIDE SEQUENCE [LARGE SCALE GENOMIC DNA]</scope>
    <source>
        <strain evidence="4">XCY_ONT2</strain>
    </source>
</reference>
<feature type="domain" description="MADF" evidence="2">
    <location>
        <begin position="13"/>
        <end position="100"/>
    </location>
</feature>
<dbReference type="Proteomes" id="UP001329430">
    <property type="component" value="Chromosome 2"/>
</dbReference>
<evidence type="ECO:0000256" key="1">
    <source>
        <dbReference type="PROSITE-ProRule" id="PRU00371"/>
    </source>
</evidence>
<dbReference type="PANTHER" id="PTHR12243:SF69">
    <property type="entry name" value="SI:CH73-59F11.3"/>
    <property type="match status" value="1"/>
</dbReference>
<dbReference type="GO" id="GO:0005667">
    <property type="term" value="C:transcription regulator complex"/>
    <property type="evidence" value="ECO:0007669"/>
    <property type="project" value="TreeGrafter"/>
</dbReference>
<dbReference type="InterPro" id="IPR039353">
    <property type="entry name" value="TF_Adf1"/>
</dbReference>
<dbReference type="InterPro" id="IPR004210">
    <property type="entry name" value="BESS_motif"/>
</dbReference>
<name>A0AAN7ZSR0_9COLE</name>
<evidence type="ECO:0000313" key="4">
    <source>
        <dbReference type="EMBL" id="KAK5647241.1"/>
    </source>
</evidence>
<dbReference type="GO" id="GO:0003677">
    <property type="term" value="F:DNA binding"/>
    <property type="evidence" value="ECO:0007669"/>
    <property type="project" value="InterPro"/>
</dbReference>
<dbReference type="EMBL" id="JAVRBK010000002">
    <property type="protein sequence ID" value="KAK5647241.1"/>
    <property type="molecule type" value="Genomic_DNA"/>
</dbReference>
<dbReference type="SMART" id="SM00595">
    <property type="entry name" value="MADF"/>
    <property type="match status" value="1"/>
</dbReference>
<accession>A0AAN7ZSR0</accession>
<dbReference type="PROSITE" id="PS51029">
    <property type="entry name" value="MADF"/>
    <property type="match status" value="1"/>
</dbReference>
<dbReference type="GO" id="GO:0005634">
    <property type="term" value="C:nucleus"/>
    <property type="evidence" value="ECO:0007669"/>
    <property type="project" value="UniProtKB-SubCell"/>
</dbReference>
<comment type="subcellular location">
    <subcellularLocation>
        <location evidence="1">Nucleus</location>
    </subcellularLocation>
</comment>
<evidence type="ECO:0008006" key="6">
    <source>
        <dbReference type="Google" id="ProtNLM"/>
    </source>
</evidence>
<dbReference type="PROSITE" id="PS51031">
    <property type="entry name" value="BESS"/>
    <property type="match status" value="1"/>
</dbReference>
<feature type="domain" description="BESS" evidence="3">
    <location>
        <begin position="199"/>
        <end position="238"/>
    </location>
</feature>
<protein>
    <recommendedName>
        <fullName evidence="6">Transcription factor Adf-1</fullName>
    </recommendedName>
</protein>